<evidence type="ECO:0000256" key="1">
    <source>
        <dbReference type="ARBA" id="ARBA00008522"/>
    </source>
</evidence>
<dbReference type="InterPro" id="IPR003791">
    <property type="entry name" value="UPF0178"/>
</dbReference>
<dbReference type="AlphaFoldDB" id="A0A1H6L3L8"/>
<evidence type="ECO:0000313" key="4">
    <source>
        <dbReference type="Proteomes" id="UP000183190"/>
    </source>
</evidence>
<organism evidence="3 4">
    <name type="scientific">Ruminococcus flavefaciens</name>
    <dbReference type="NCBI Taxonomy" id="1265"/>
    <lineage>
        <taxon>Bacteria</taxon>
        <taxon>Bacillati</taxon>
        <taxon>Bacillota</taxon>
        <taxon>Clostridia</taxon>
        <taxon>Eubacteriales</taxon>
        <taxon>Oscillospiraceae</taxon>
        <taxon>Ruminococcus</taxon>
    </lineage>
</organism>
<dbReference type="OrthoDB" id="9798918at2"/>
<name>A0A1H6L3L8_RUMFL</name>
<evidence type="ECO:0000256" key="2">
    <source>
        <dbReference type="HAMAP-Rule" id="MF_00489"/>
    </source>
</evidence>
<dbReference type="PANTHER" id="PTHR35146:SF1">
    <property type="entry name" value="UPF0178 PROTEIN YAII"/>
    <property type="match status" value="1"/>
</dbReference>
<proteinExistence type="inferred from homology"/>
<dbReference type="EMBL" id="FNWV01000012">
    <property type="protein sequence ID" value="SEH78948.1"/>
    <property type="molecule type" value="Genomic_DNA"/>
</dbReference>
<protein>
    <recommendedName>
        <fullName evidence="2">UPF0178 protein SAMN02910265_02703</fullName>
    </recommendedName>
</protein>
<evidence type="ECO:0000313" key="3">
    <source>
        <dbReference type="EMBL" id="SEH78948.1"/>
    </source>
</evidence>
<dbReference type="Proteomes" id="UP000183190">
    <property type="component" value="Unassembled WGS sequence"/>
</dbReference>
<dbReference type="HAMAP" id="MF_00489">
    <property type="entry name" value="UPF0178"/>
    <property type="match status" value="1"/>
</dbReference>
<gene>
    <name evidence="3" type="ORF">SAMN02910265_02703</name>
</gene>
<sequence>MKIFIDADGCPVTDIAVRLAVKYCVPCTIICDTAHSIYREGAETIIVDKGADSADFRLVNLVTEGDIAITQDYGLAAMCLSKRAVVINQDGKQYTEENISGLLSFRAVSAKIRRSGGRTKGLSKRTAEQDKAFEAALSELLKKDTI</sequence>
<accession>A0A1H6L3L8</accession>
<comment type="similarity">
    <text evidence="1 2">Belongs to the UPF0178 family.</text>
</comment>
<dbReference type="NCBIfam" id="NF001095">
    <property type="entry name" value="PRK00124.1"/>
    <property type="match status" value="1"/>
</dbReference>
<dbReference type="PANTHER" id="PTHR35146">
    <property type="entry name" value="UPF0178 PROTEIN YAII"/>
    <property type="match status" value="1"/>
</dbReference>
<reference evidence="3 4" key="1">
    <citation type="submission" date="2016-10" db="EMBL/GenBank/DDBJ databases">
        <authorList>
            <person name="de Groot N.N."/>
        </authorList>
    </citation>
    <scope>NUCLEOTIDE SEQUENCE [LARGE SCALE GENOMIC DNA]</scope>
    <source>
        <strain evidence="3 4">YAD2003</strain>
    </source>
</reference>
<dbReference type="RefSeq" id="WP_074718283.1">
    <property type="nucleotide sequence ID" value="NZ_FNWV01000012.1"/>
</dbReference>
<dbReference type="Pfam" id="PF02639">
    <property type="entry name" value="DUF188"/>
    <property type="match status" value="1"/>
</dbReference>